<evidence type="ECO:0000313" key="2">
    <source>
        <dbReference type="EMBL" id="KAK3396537.1"/>
    </source>
</evidence>
<feature type="compositionally biased region" description="Polar residues" evidence="1">
    <location>
        <begin position="66"/>
        <end position="77"/>
    </location>
</feature>
<feature type="region of interest" description="Disordered" evidence="1">
    <location>
        <begin position="1"/>
        <end position="453"/>
    </location>
</feature>
<comment type="caution">
    <text evidence="2">The sequence shown here is derived from an EMBL/GenBank/DDBJ whole genome shotgun (WGS) entry which is preliminary data.</text>
</comment>
<sequence>MDFGDYDDRDEYPYESRRKKDHDHHRRERRSDDYHYSSARMHQREGRNDYQGELDVPASQPEKTDYVQSWLQRSQPTRVRPPEPIPEDRPRKISPRVHMVQQASQRKKRTRSESPEPNNPRETRSPVAPRFEKRSRHKTRLDKYIYRPELDRDKRRGQGKVDLREDSHGSLPDGQRHKGGEYQHALQSKDQVQAADYGLPRHRSSKAKEIETAIRRPVHSSKTVEPRPHNRKQQAEDKELEEINAFFGRRAGGGRAKAEKTRRESRREQRYEIGGTRHLVSNSRKQQSHDSPARSLHPTRSIGSTRQPSLASFDQDTRISGYADDTRNIPPVQPSSRSTTYFTWSISDRDPRAKAPASDHSTFERPHGNIEDSPRKLTPHERKPSSANVVLEDLKARPTSRVKHRPPKRVVYKDAEVQTSFDVEKDQHHQRADKRPPQYQDSAVMTADDDTNNLRKRVAMLATESVPDMNTRPMDKQPPSNMTAARPIDAPPQPQSQSQPPAWVPYGSSDGLNVRPFVPARTLLPERADRDWQTYQGPSVEQAVDRYTQLLPPSRVQPVLMCTLQLSLWMLTDEGLLVRLWRNTSTGSNKKLCNVPLTMEKWTSDSLLVLGTPKTWSCHSLALTHILKAMICSVRTPRGMISIHYHHTQHTSKYEIPNIST</sequence>
<dbReference type="AlphaFoldDB" id="A0AAE0PAS1"/>
<dbReference type="Proteomes" id="UP001281003">
    <property type="component" value="Unassembled WGS sequence"/>
</dbReference>
<organism evidence="2 3">
    <name type="scientific">Sordaria brevicollis</name>
    <dbReference type="NCBI Taxonomy" id="83679"/>
    <lineage>
        <taxon>Eukaryota</taxon>
        <taxon>Fungi</taxon>
        <taxon>Dikarya</taxon>
        <taxon>Ascomycota</taxon>
        <taxon>Pezizomycotina</taxon>
        <taxon>Sordariomycetes</taxon>
        <taxon>Sordariomycetidae</taxon>
        <taxon>Sordariales</taxon>
        <taxon>Sordariaceae</taxon>
        <taxon>Sordaria</taxon>
    </lineage>
</organism>
<reference evidence="2" key="1">
    <citation type="journal article" date="2023" name="Mol. Phylogenet. Evol.">
        <title>Genome-scale phylogeny and comparative genomics of the fungal order Sordariales.</title>
        <authorList>
            <person name="Hensen N."/>
            <person name="Bonometti L."/>
            <person name="Westerberg I."/>
            <person name="Brannstrom I.O."/>
            <person name="Guillou S."/>
            <person name="Cros-Aarteil S."/>
            <person name="Calhoun S."/>
            <person name="Haridas S."/>
            <person name="Kuo A."/>
            <person name="Mondo S."/>
            <person name="Pangilinan J."/>
            <person name="Riley R."/>
            <person name="LaButti K."/>
            <person name="Andreopoulos B."/>
            <person name="Lipzen A."/>
            <person name="Chen C."/>
            <person name="Yan M."/>
            <person name="Daum C."/>
            <person name="Ng V."/>
            <person name="Clum A."/>
            <person name="Steindorff A."/>
            <person name="Ohm R.A."/>
            <person name="Martin F."/>
            <person name="Silar P."/>
            <person name="Natvig D.O."/>
            <person name="Lalanne C."/>
            <person name="Gautier V."/>
            <person name="Ament-Velasquez S.L."/>
            <person name="Kruys A."/>
            <person name="Hutchinson M.I."/>
            <person name="Powell A.J."/>
            <person name="Barry K."/>
            <person name="Miller A.N."/>
            <person name="Grigoriev I.V."/>
            <person name="Debuchy R."/>
            <person name="Gladieux P."/>
            <person name="Hiltunen Thoren M."/>
            <person name="Johannesson H."/>
        </authorList>
    </citation>
    <scope>NUCLEOTIDE SEQUENCE</scope>
    <source>
        <strain evidence="2">FGSC 1904</strain>
    </source>
</reference>
<keyword evidence="3" id="KW-1185">Reference proteome</keyword>
<feature type="compositionally biased region" description="Polar residues" evidence="1">
    <location>
        <begin position="334"/>
        <end position="346"/>
    </location>
</feature>
<reference evidence="2" key="2">
    <citation type="submission" date="2023-07" db="EMBL/GenBank/DDBJ databases">
        <authorList>
            <consortium name="Lawrence Berkeley National Laboratory"/>
            <person name="Haridas S."/>
            <person name="Hensen N."/>
            <person name="Bonometti L."/>
            <person name="Westerberg I."/>
            <person name="Brannstrom I.O."/>
            <person name="Guillou S."/>
            <person name="Cros-Aarteil S."/>
            <person name="Calhoun S."/>
            <person name="Kuo A."/>
            <person name="Mondo S."/>
            <person name="Pangilinan J."/>
            <person name="Riley R."/>
            <person name="LaButti K."/>
            <person name="Andreopoulos B."/>
            <person name="Lipzen A."/>
            <person name="Chen C."/>
            <person name="Yanf M."/>
            <person name="Daum C."/>
            <person name="Ng V."/>
            <person name="Clum A."/>
            <person name="Steindorff A."/>
            <person name="Ohm R."/>
            <person name="Martin F."/>
            <person name="Silar P."/>
            <person name="Natvig D."/>
            <person name="Lalanne C."/>
            <person name="Gautier V."/>
            <person name="Ament-velasquez S.L."/>
            <person name="Kruys A."/>
            <person name="Hutchinson M.I."/>
            <person name="Powell A.J."/>
            <person name="Barry K."/>
            <person name="Miller A.N."/>
            <person name="Grigoriev I.V."/>
            <person name="Debuchy R."/>
            <person name="Gladieux P."/>
            <person name="Thoren M.H."/>
            <person name="Johannesson H."/>
        </authorList>
    </citation>
    <scope>NUCLEOTIDE SEQUENCE</scope>
    <source>
        <strain evidence="2">FGSC 1904</strain>
    </source>
</reference>
<protein>
    <submittedName>
        <fullName evidence="2">Uncharacterized protein</fullName>
    </submittedName>
</protein>
<name>A0AAE0PAS1_SORBR</name>
<proteinExistence type="predicted"/>
<feature type="compositionally biased region" description="Basic and acidic residues" evidence="1">
    <location>
        <begin position="222"/>
        <end position="237"/>
    </location>
</feature>
<feature type="compositionally biased region" description="Basic and acidic residues" evidence="1">
    <location>
        <begin position="361"/>
        <end position="384"/>
    </location>
</feature>
<feature type="compositionally biased region" description="Basic and acidic residues" evidence="1">
    <location>
        <begin position="111"/>
        <end position="124"/>
    </location>
</feature>
<feature type="region of interest" description="Disordered" evidence="1">
    <location>
        <begin position="466"/>
        <end position="501"/>
    </location>
</feature>
<accession>A0AAE0PAS1</accession>
<feature type="compositionally biased region" description="Polar residues" evidence="1">
    <location>
        <begin position="301"/>
        <end position="314"/>
    </location>
</feature>
<feature type="compositionally biased region" description="Basic residues" evidence="1">
    <location>
        <begin position="398"/>
        <end position="410"/>
    </location>
</feature>
<gene>
    <name evidence="2" type="ORF">B0T20DRAFT_358081</name>
</gene>
<feature type="compositionally biased region" description="Acidic residues" evidence="1">
    <location>
        <begin position="1"/>
        <end position="10"/>
    </location>
</feature>
<dbReference type="EMBL" id="JAUTDP010000009">
    <property type="protein sequence ID" value="KAK3396537.1"/>
    <property type="molecule type" value="Genomic_DNA"/>
</dbReference>
<feature type="compositionally biased region" description="Basic and acidic residues" evidence="1">
    <location>
        <begin position="411"/>
        <end position="436"/>
    </location>
</feature>
<evidence type="ECO:0000313" key="3">
    <source>
        <dbReference type="Proteomes" id="UP001281003"/>
    </source>
</evidence>
<evidence type="ECO:0000256" key="1">
    <source>
        <dbReference type="SAM" id="MobiDB-lite"/>
    </source>
</evidence>
<feature type="compositionally biased region" description="Basic and acidic residues" evidence="1">
    <location>
        <begin position="141"/>
        <end position="181"/>
    </location>
</feature>
<feature type="compositionally biased region" description="Basic residues" evidence="1">
    <location>
        <begin position="19"/>
        <end position="28"/>
    </location>
</feature>
<feature type="compositionally biased region" description="Basic and acidic residues" evidence="1">
    <location>
        <begin position="256"/>
        <end position="271"/>
    </location>
</feature>